<dbReference type="Proteomes" id="UP000225045">
    <property type="component" value="Segment"/>
</dbReference>
<sequence length="587" mass="62586">MAKFKAPENIQDLSGEELAAAVKAAFEAQKELRPADGEEISDEALEELRAIKDFVISAKEEDAARTQAAEAKANELAEIDALFQEQDAPADATDGGEGNEGGEGDEPTEEQKAAEAAAIAEAEAAAEAGAPATAAASGQRTSFKAPMPKGSGNFAARAAKNAPKDADREMDRPTASLVAASGVPSVAAGTKFNGFREASDLILNRLSALPSVAPAGSLIRNSALQLQMPATEFSTANKKYAGKNITELINDAASEKNLQGGSLVAAGGWGAPSERSLEFCVLESVEGLLTLPEVQFTRGGIEYTRGPVIGDIIDSAEGFWDWTEAQAEAGTLSKTSIRPELPGFENIRLDVVGAMMESGLLLRQGWPELVERYAKLTMTVHQYKMAMKNIAQMRTIAGAAKAVSGGFGNALDILHILELVGHGERQRHLMSPTQTLEVLLPFWLKAAIRVDLAQRSGVDTITVTDSQIESHFTARGMKVQWLNAYQNLNIDPTSKLAKDYPDNIDVLMYPAGTFVRGVSPVINFDTIYDSTNLKKNDYVHLFVEQGTTVANTCGEALRLSIPLLINGRRAAVADANDNFGKAPVPNV</sequence>
<evidence type="ECO:0000313" key="2">
    <source>
        <dbReference type="EMBL" id="ALY10805.1"/>
    </source>
</evidence>
<proteinExistence type="predicted"/>
<dbReference type="EMBL" id="KU160673">
    <property type="protein sequence ID" value="ALY10805.1"/>
    <property type="molecule type" value="Genomic_DNA"/>
</dbReference>
<reference evidence="2 3" key="1">
    <citation type="submission" date="2015-11" db="EMBL/GenBank/DDBJ databases">
        <authorList>
            <person name="Menninger J.E."/>
            <person name="Lamey M.E."/>
            <person name="Lindemann J.M."/>
            <person name="Martynyuk T."/>
            <person name="Mele F.E."/>
            <person name="Nabua C.T."/>
            <person name="Napoli C.K."/>
            <person name="Santiago L.M."/>
            <person name="Sweetman A.T."/>
            <person name="Weinstein J.L."/>
            <person name="Barrett N.A."/>
            <person name="Buerkert T.R."/>
            <person name="Cautela J.A."/>
            <person name="Egan M.S."/>
            <person name="Erb J.E."/>
            <person name="Garrigan K.E."/>
            <person name="Hagan D.J."/>
            <person name="Hartwell M.C."/>
            <person name="Hyduchak K.M."/>
            <person name="Jacob A.E."/>
            <person name="DeNigris D.M."/>
            <person name="London S.C."/>
            <person name="King-Smith C."/>
            <person name="Lee-Soety J.Y."/>
            <person name="Bradley K.W."/>
            <person name="Asai D.J."/>
            <person name="Bowman C.A."/>
            <person name="Russell D.A."/>
            <person name="Pope W.H."/>
            <person name="Jacobs-Sera D."/>
            <person name="Hendrix R.W."/>
            <person name="Hatfull G.F."/>
        </authorList>
    </citation>
    <scope>NUCLEOTIDE SEQUENCE [LARGE SCALE GENOMIC DNA]</scope>
</reference>
<evidence type="ECO:0000256" key="1">
    <source>
        <dbReference type="SAM" id="MobiDB-lite"/>
    </source>
</evidence>
<dbReference type="NCBIfam" id="NF033847">
    <property type="entry name" value="MCP_Sipho"/>
    <property type="match status" value="1"/>
</dbReference>
<feature type="compositionally biased region" description="Low complexity" evidence="1">
    <location>
        <begin position="114"/>
        <end position="136"/>
    </location>
</feature>
<feature type="region of interest" description="Disordered" evidence="1">
    <location>
        <begin position="79"/>
        <end position="172"/>
    </location>
</feature>
<accession>A0A0U4JF51</accession>
<protein>
    <submittedName>
        <fullName evidence="2">Major capsid hexamer protein</fullName>
    </submittedName>
</protein>
<feature type="compositionally biased region" description="Basic and acidic residues" evidence="1">
    <location>
        <begin position="162"/>
        <end position="172"/>
    </location>
</feature>
<dbReference type="InterPro" id="IPR047790">
    <property type="entry name" value="MCP_Sipho"/>
</dbReference>
<organism evidence="2 3">
    <name type="scientific">Arthrobacter phage Wilde</name>
    <dbReference type="NCBI Taxonomy" id="1772323"/>
    <lineage>
        <taxon>Viruses</taxon>
        <taxon>Duplodnaviria</taxon>
        <taxon>Heunggongvirae</taxon>
        <taxon>Uroviricota</taxon>
        <taxon>Caudoviricetes</taxon>
        <taxon>Tankvirus</taxon>
        <taxon>Tankvirus tank</taxon>
    </lineage>
</organism>
<evidence type="ECO:0000313" key="3">
    <source>
        <dbReference type="Proteomes" id="UP000225045"/>
    </source>
</evidence>
<gene>
    <name evidence="2" type="primary">20</name>
    <name evidence="2" type="ORF">WILDE_20</name>
</gene>
<name>A0A0U4JF51_9CAUD</name>